<evidence type="ECO:0000313" key="2">
    <source>
        <dbReference type="EMBL" id="MFC3301291.1"/>
    </source>
</evidence>
<dbReference type="EMBL" id="JBHRVA010000002">
    <property type="protein sequence ID" value="MFC3301291.1"/>
    <property type="molecule type" value="Genomic_DNA"/>
</dbReference>
<organism evidence="2 3">
    <name type="scientific">Parvularcula lutaonensis</name>
    <dbReference type="NCBI Taxonomy" id="491923"/>
    <lineage>
        <taxon>Bacteria</taxon>
        <taxon>Pseudomonadati</taxon>
        <taxon>Pseudomonadota</taxon>
        <taxon>Alphaproteobacteria</taxon>
        <taxon>Parvularculales</taxon>
        <taxon>Parvularculaceae</taxon>
        <taxon>Parvularcula</taxon>
    </lineage>
</organism>
<protein>
    <submittedName>
        <fullName evidence="2">Uncharacterized protein</fullName>
    </submittedName>
</protein>
<reference evidence="3" key="1">
    <citation type="journal article" date="2019" name="Int. J. Syst. Evol. Microbiol.">
        <title>The Global Catalogue of Microorganisms (GCM) 10K type strain sequencing project: providing services to taxonomists for standard genome sequencing and annotation.</title>
        <authorList>
            <consortium name="The Broad Institute Genomics Platform"/>
            <consortium name="The Broad Institute Genome Sequencing Center for Infectious Disease"/>
            <person name="Wu L."/>
            <person name="Ma J."/>
        </authorList>
    </citation>
    <scope>NUCLEOTIDE SEQUENCE [LARGE SCALE GENOMIC DNA]</scope>
    <source>
        <strain evidence="3">KCTC 22245</strain>
    </source>
</reference>
<comment type="caution">
    <text evidence="2">The sequence shown here is derived from an EMBL/GenBank/DDBJ whole genome shotgun (WGS) entry which is preliminary data.</text>
</comment>
<accession>A0ABV7M7B7</accession>
<evidence type="ECO:0000313" key="3">
    <source>
        <dbReference type="Proteomes" id="UP001595607"/>
    </source>
</evidence>
<proteinExistence type="predicted"/>
<feature type="region of interest" description="Disordered" evidence="1">
    <location>
        <begin position="1"/>
        <end position="24"/>
    </location>
</feature>
<name>A0ABV7M7B7_9PROT</name>
<keyword evidence="3" id="KW-1185">Reference proteome</keyword>
<sequence>MTNDIADMLPDFDQASPPARPLCSEPRFKKLASLRSYAESGTAPLVDAPAWDPDDDASRPSSFFG</sequence>
<dbReference type="Proteomes" id="UP001595607">
    <property type="component" value="Unassembled WGS sequence"/>
</dbReference>
<feature type="region of interest" description="Disordered" evidence="1">
    <location>
        <begin position="43"/>
        <end position="65"/>
    </location>
</feature>
<gene>
    <name evidence="2" type="ORF">ACFONP_00915</name>
</gene>
<dbReference type="RefSeq" id="WP_189572006.1">
    <property type="nucleotide sequence ID" value="NZ_BMXU01000001.1"/>
</dbReference>
<evidence type="ECO:0000256" key="1">
    <source>
        <dbReference type="SAM" id="MobiDB-lite"/>
    </source>
</evidence>